<reference evidence="1 2" key="1">
    <citation type="submission" date="2014-04" db="EMBL/GenBank/DDBJ databases">
        <authorList>
            <consortium name="DOE Joint Genome Institute"/>
            <person name="Kuo A."/>
            <person name="Girlanda M."/>
            <person name="Perotto S."/>
            <person name="Kohler A."/>
            <person name="Nagy L.G."/>
            <person name="Floudas D."/>
            <person name="Copeland A."/>
            <person name="Barry K.W."/>
            <person name="Cichocki N."/>
            <person name="Veneault-Fourrey C."/>
            <person name="LaButti K."/>
            <person name="Lindquist E.A."/>
            <person name="Lipzen A."/>
            <person name="Lundell T."/>
            <person name="Morin E."/>
            <person name="Murat C."/>
            <person name="Sun H."/>
            <person name="Tunlid A."/>
            <person name="Henrissat B."/>
            <person name="Grigoriev I.V."/>
            <person name="Hibbett D.S."/>
            <person name="Martin F."/>
            <person name="Nordberg H.P."/>
            <person name="Cantor M.N."/>
            <person name="Hua S.X."/>
        </authorList>
    </citation>
    <scope>NUCLEOTIDE SEQUENCE [LARGE SCALE GENOMIC DNA]</scope>
    <source>
        <strain evidence="1 2">MUT 4182</strain>
    </source>
</reference>
<dbReference type="Proteomes" id="UP000054248">
    <property type="component" value="Unassembled WGS sequence"/>
</dbReference>
<sequence length="58" mass="6304">MNGLCGAQFDQKRGGPMESVKYSVMMRGDSTYARDMAFAQYSASWGVMMSYGWGGSCG</sequence>
<keyword evidence="2" id="KW-1185">Reference proteome</keyword>
<name>A0A0C3KAG0_9AGAM</name>
<gene>
    <name evidence="1" type="ORF">M407DRAFT_160125</name>
</gene>
<dbReference type="EMBL" id="KN823291">
    <property type="protein sequence ID" value="KIO18378.1"/>
    <property type="molecule type" value="Genomic_DNA"/>
</dbReference>
<accession>A0A0C3KAG0</accession>
<evidence type="ECO:0000313" key="2">
    <source>
        <dbReference type="Proteomes" id="UP000054248"/>
    </source>
</evidence>
<protein>
    <submittedName>
        <fullName evidence="1">Uncharacterized protein</fullName>
    </submittedName>
</protein>
<dbReference type="AlphaFoldDB" id="A0A0C3KAG0"/>
<proteinExistence type="predicted"/>
<reference evidence="2" key="2">
    <citation type="submission" date="2015-01" db="EMBL/GenBank/DDBJ databases">
        <title>Evolutionary Origins and Diversification of the Mycorrhizal Mutualists.</title>
        <authorList>
            <consortium name="DOE Joint Genome Institute"/>
            <consortium name="Mycorrhizal Genomics Consortium"/>
            <person name="Kohler A."/>
            <person name="Kuo A."/>
            <person name="Nagy L.G."/>
            <person name="Floudas D."/>
            <person name="Copeland A."/>
            <person name="Barry K.W."/>
            <person name="Cichocki N."/>
            <person name="Veneault-Fourrey C."/>
            <person name="LaButti K."/>
            <person name="Lindquist E.A."/>
            <person name="Lipzen A."/>
            <person name="Lundell T."/>
            <person name="Morin E."/>
            <person name="Murat C."/>
            <person name="Riley R."/>
            <person name="Ohm R."/>
            <person name="Sun H."/>
            <person name="Tunlid A."/>
            <person name="Henrissat B."/>
            <person name="Grigoriev I.V."/>
            <person name="Hibbett D.S."/>
            <person name="Martin F."/>
        </authorList>
    </citation>
    <scope>NUCLEOTIDE SEQUENCE [LARGE SCALE GENOMIC DNA]</scope>
    <source>
        <strain evidence="2">MUT 4182</strain>
    </source>
</reference>
<evidence type="ECO:0000313" key="1">
    <source>
        <dbReference type="EMBL" id="KIO18378.1"/>
    </source>
</evidence>
<organism evidence="1 2">
    <name type="scientific">Tulasnella calospora MUT 4182</name>
    <dbReference type="NCBI Taxonomy" id="1051891"/>
    <lineage>
        <taxon>Eukaryota</taxon>
        <taxon>Fungi</taxon>
        <taxon>Dikarya</taxon>
        <taxon>Basidiomycota</taxon>
        <taxon>Agaricomycotina</taxon>
        <taxon>Agaricomycetes</taxon>
        <taxon>Cantharellales</taxon>
        <taxon>Tulasnellaceae</taxon>
        <taxon>Tulasnella</taxon>
    </lineage>
</organism>
<dbReference type="HOGENOM" id="CLU_2980812_0_0_1"/>